<dbReference type="InterPro" id="IPR001667">
    <property type="entry name" value="DDH_dom"/>
</dbReference>
<dbReference type="Gene3D" id="3.90.1640.10">
    <property type="entry name" value="inorganic pyrophosphatase (n-terminal core)"/>
    <property type="match status" value="1"/>
</dbReference>
<evidence type="ECO:0000259" key="1">
    <source>
        <dbReference type="Pfam" id="PF01368"/>
    </source>
</evidence>
<accession>A0A3E2B6J5</accession>
<name>A0A3E2B6J5_9FIRM</name>
<comment type="caution">
    <text evidence="3">The sequence shown here is derived from an EMBL/GenBank/DDBJ whole genome shotgun (WGS) entry which is preliminary data.</text>
</comment>
<dbReference type="Pfam" id="PF02272">
    <property type="entry name" value="DHHA1"/>
    <property type="match status" value="1"/>
</dbReference>
<organism evidence="3 4">
    <name type="scientific">Evtepia gabavorous</name>
    <dbReference type="NCBI Taxonomy" id="2211183"/>
    <lineage>
        <taxon>Bacteria</taxon>
        <taxon>Bacillati</taxon>
        <taxon>Bacillota</taxon>
        <taxon>Clostridia</taxon>
        <taxon>Eubacteriales</taxon>
        <taxon>Evtepia</taxon>
    </lineage>
</organism>
<reference evidence="3 4" key="1">
    <citation type="submission" date="2018-07" db="EMBL/GenBank/DDBJ databases">
        <title>GABA Modulating Bacteria of the Human Gut Microbiota.</title>
        <authorList>
            <person name="Strandwitz P."/>
            <person name="Kim K.H."/>
            <person name="Terekhova D."/>
            <person name="Liu J.K."/>
            <person name="Sharma A."/>
            <person name="Levering J."/>
            <person name="Mcdonald D."/>
            <person name="Dietrich D."/>
            <person name="Ramadhar T.R."/>
            <person name="Lekbua A."/>
            <person name="Mroue N."/>
            <person name="Liston C."/>
            <person name="Stewart E.J."/>
            <person name="Dubin M.J."/>
            <person name="Zengler K."/>
            <person name="Knight R."/>
            <person name="Gilbert J.A."/>
            <person name="Clardy J."/>
            <person name="Lewis K."/>
        </authorList>
    </citation>
    <scope>NUCLEOTIDE SEQUENCE [LARGE SCALE GENOMIC DNA]</scope>
    <source>
        <strain evidence="3 4">KLE1738</strain>
    </source>
</reference>
<dbReference type="EMBL" id="QQRQ01000001">
    <property type="protein sequence ID" value="RFT07615.1"/>
    <property type="molecule type" value="Genomic_DNA"/>
</dbReference>
<proteinExistence type="predicted"/>
<dbReference type="SUPFAM" id="SSF64182">
    <property type="entry name" value="DHH phosphoesterases"/>
    <property type="match status" value="1"/>
</dbReference>
<dbReference type="Proteomes" id="UP000260649">
    <property type="component" value="Unassembled WGS sequence"/>
</dbReference>
<feature type="domain" description="DHHA1" evidence="2">
    <location>
        <begin position="222"/>
        <end position="313"/>
    </location>
</feature>
<gene>
    <name evidence="3" type="ORF">DV520_00275</name>
</gene>
<evidence type="ECO:0000313" key="3">
    <source>
        <dbReference type="EMBL" id="RFT07615.1"/>
    </source>
</evidence>
<sequence length="316" mass="33843">MTDHQTARRLAALDQVLILTHRRPDGDTIGCASALCLALRQLGKTAWVLPNEDAHGLFTPYLEGVLAPAGFLPQHVVAVDVASLGMLPDSAGAYKDRIDLVIDHHGSNEGYGRETCVDPSCAACGELLYRIFQAMAISFTPEIAMLLYMAIATDTGCFVYSNTTPETHRIAAALMAVGFDAQWVNRRHFRVKSLKRMQLEGRLVQEMELAQGGTLAFAYVTLALIADLQATEEDLEDISSFIGQVEGVDNAVTIRQLSPQECKISLRTDGKTLNASAVCALHGGGGHPAAAGCTIWGTPAQAKAAMLAAIEQVQHG</sequence>
<evidence type="ECO:0000259" key="2">
    <source>
        <dbReference type="Pfam" id="PF02272"/>
    </source>
</evidence>
<dbReference type="OrthoDB" id="9803668at2"/>
<evidence type="ECO:0000313" key="4">
    <source>
        <dbReference type="Proteomes" id="UP000260649"/>
    </source>
</evidence>
<dbReference type="Gene3D" id="3.10.310.30">
    <property type="match status" value="1"/>
</dbReference>
<dbReference type="GO" id="GO:0003676">
    <property type="term" value="F:nucleic acid binding"/>
    <property type="evidence" value="ECO:0007669"/>
    <property type="project" value="InterPro"/>
</dbReference>
<dbReference type="RefSeq" id="WP_117141409.1">
    <property type="nucleotide sequence ID" value="NZ_CAKXKJ010000003.1"/>
</dbReference>
<feature type="domain" description="DDH" evidence="1">
    <location>
        <begin position="15"/>
        <end position="151"/>
    </location>
</feature>
<keyword evidence="4" id="KW-1185">Reference proteome</keyword>
<dbReference type="PANTHER" id="PTHR47618:SF1">
    <property type="entry name" value="BIFUNCTIONAL OLIGORIBONUCLEASE AND PAP PHOSPHATASE NRNA"/>
    <property type="match status" value="1"/>
</dbReference>
<dbReference type="PANTHER" id="PTHR47618">
    <property type="entry name" value="BIFUNCTIONAL OLIGORIBONUCLEASE AND PAP PHOSPHATASE NRNA"/>
    <property type="match status" value="1"/>
</dbReference>
<dbReference type="AlphaFoldDB" id="A0A3E2B6J5"/>
<protein>
    <submittedName>
        <fullName evidence="3">Bifunctional oligoribonuclease/PAP phosphatase NrnA</fullName>
    </submittedName>
</protein>
<dbReference type="InterPro" id="IPR038763">
    <property type="entry name" value="DHH_sf"/>
</dbReference>
<dbReference type="InterPro" id="IPR003156">
    <property type="entry name" value="DHHA1_dom"/>
</dbReference>
<dbReference type="GeneID" id="97994168"/>
<dbReference type="InterPro" id="IPR051319">
    <property type="entry name" value="Oligoribo/pAp-PDE_c-di-AMP_PDE"/>
</dbReference>
<dbReference type="Pfam" id="PF01368">
    <property type="entry name" value="DHH"/>
    <property type="match status" value="1"/>
</dbReference>